<dbReference type="PIRSF" id="PIRSF006603">
    <property type="entry name" value="DinF"/>
    <property type="match status" value="1"/>
</dbReference>
<dbReference type="Pfam" id="PF01554">
    <property type="entry name" value="MatE"/>
    <property type="match status" value="2"/>
</dbReference>
<dbReference type="AlphaFoldDB" id="A0A0J6CRV0"/>
<keyword evidence="4 7" id="KW-0812">Transmembrane</keyword>
<organism evidence="8 9">
    <name type="scientific">Guptibacillus hwajinpoensis</name>
    <dbReference type="NCBI Taxonomy" id="208199"/>
    <lineage>
        <taxon>Bacteria</taxon>
        <taxon>Bacillati</taxon>
        <taxon>Bacillota</taxon>
        <taxon>Bacilli</taxon>
        <taxon>Bacillales</taxon>
        <taxon>Guptibacillaceae</taxon>
        <taxon>Guptibacillus</taxon>
    </lineage>
</organism>
<feature type="transmembrane region" description="Helical" evidence="7">
    <location>
        <begin position="412"/>
        <end position="432"/>
    </location>
</feature>
<keyword evidence="6 7" id="KW-0472">Membrane</keyword>
<keyword evidence="5 7" id="KW-1133">Transmembrane helix</keyword>
<accession>A0A0J6CRV0</accession>
<name>A0A0J6CRV0_9BACL</name>
<dbReference type="NCBIfam" id="TIGR00797">
    <property type="entry name" value="matE"/>
    <property type="match status" value="1"/>
</dbReference>
<proteinExistence type="predicted"/>
<dbReference type="GO" id="GO:0015297">
    <property type="term" value="F:antiporter activity"/>
    <property type="evidence" value="ECO:0007669"/>
    <property type="project" value="InterPro"/>
</dbReference>
<reference evidence="8" key="1">
    <citation type="submission" date="2015-06" db="EMBL/GenBank/DDBJ databases">
        <authorList>
            <person name="Liu B."/>
            <person name="Wang J."/>
            <person name="Zhu Y."/>
            <person name="Liu G."/>
            <person name="Chen Q."/>
            <person name="Zheng C."/>
            <person name="Che J."/>
            <person name="Ge C."/>
            <person name="Shi H."/>
            <person name="Pan Z."/>
            <person name="Liu X."/>
        </authorList>
    </citation>
    <scope>NUCLEOTIDE SEQUENCE [LARGE SCALE GENOMIC DNA]</scope>
    <source>
        <strain evidence="8">DSM 16346</strain>
    </source>
</reference>
<feature type="transmembrane region" description="Helical" evidence="7">
    <location>
        <begin position="379"/>
        <end position="400"/>
    </location>
</feature>
<keyword evidence="9" id="KW-1185">Reference proteome</keyword>
<feature type="transmembrane region" description="Helical" evidence="7">
    <location>
        <begin position="236"/>
        <end position="261"/>
    </location>
</feature>
<feature type="transmembrane region" description="Helical" evidence="7">
    <location>
        <begin position="135"/>
        <end position="157"/>
    </location>
</feature>
<keyword evidence="3" id="KW-1003">Cell membrane</keyword>
<dbReference type="STRING" id="157733.AB986_20825"/>
<evidence type="ECO:0000256" key="5">
    <source>
        <dbReference type="ARBA" id="ARBA00022989"/>
    </source>
</evidence>
<feature type="transmembrane region" description="Helical" evidence="7">
    <location>
        <begin position="194"/>
        <end position="216"/>
    </location>
</feature>
<dbReference type="CDD" id="cd13138">
    <property type="entry name" value="MATE_yoeA_like"/>
    <property type="match status" value="1"/>
</dbReference>
<dbReference type="InterPro" id="IPR002528">
    <property type="entry name" value="MATE_fam"/>
</dbReference>
<protein>
    <submittedName>
        <fullName evidence="8">Multidrug transporter</fullName>
    </submittedName>
</protein>
<dbReference type="InterPro" id="IPR052031">
    <property type="entry name" value="Membrane_Transporter-Flippase"/>
</dbReference>
<evidence type="ECO:0000256" key="2">
    <source>
        <dbReference type="ARBA" id="ARBA00022448"/>
    </source>
</evidence>
<evidence type="ECO:0000256" key="1">
    <source>
        <dbReference type="ARBA" id="ARBA00004651"/>
    </source>
</evidence>
<feature type="transmembrane region" description="Helical" evidence="7">
    <location>
        <begin position="49"/>
        <end position="73"/>
    </location>
</feature>
<dbReference type="EMBL" id="LELK01000015">
    <property type="protein sequence ID" value="KMM35893.1"/>
    <property type="molecule type" value="Genomic_DNA"/>
</dbReference>
<dbReference type="PANTHER" id="PTHR43549:SF3">
    <property type="entry name" value="MULTIDRUG RESISTANCE PROTEIN YPNP-RELATED"/>
    <property type="match status" value="1"/>
</dbReference>
<feature type="transmembrane region" description="Helical" evidence="7">
    <location>
        <begin position="94"/>
        <end position="115"/>
    </location>
</feature>
<dbReference type="InterPro" id="IPR048279">
    <property type="entry name" value="MdtK-like"/>
</dbReference>
<gene>
    <name evidence="8" type="ORF">AB986_20825</name>
</gene>
<dbReference type="RefSeq" id="WP_048313593.1">
    <property type="nucleotide sequence ID" value="NZ_CP119526.1"/>
</dbReference>
<evidence type="ECO:0000313" key="9">
    <source>
        <dbReference type="Proteomes" id="UP000035996"/>
    </source>
</evidence>
<dbReference type="OrthoDB" id="9776324at2"/>
<evidence type="ECO:0000256" key="3">
    <source>
        <dbReference type="ARBA" id="ARBA00022475"/>
    </source>
</evidence>
<dbReference type="GO" id="GO:0042910">
    <property type="term" value="F:xenobiotic transmembrane transporter activity"/>
    <property type="evidence" value="ECO:0007669"/>
    <property type="project" value="InterPro"/>
</dbReference>
<feature type="transmembrane region" description="Helical" evidence="7">
    <location>
        <begin position="355"/>
        <end position="372"/>
    </location>
</feature>
<dbReference type="PANTHER" id="PTHR43549">
    <property type="entry name" value="MULTIDRUG RESISTANCE PROTEIN YPNP-RELATED"/>
    <property type="match status" value="1"/>
</dbReference>
<sequence>MDKSYDFTQGNIAKQMIYFSLPIFLTNLLQTSYQFIDSIWVGNLLGANALGAISIAAPVIFTVLSFIIGVNSATLTVLSQRKGAGDDRGLIESLNAFVVALTILSIAFGIIGYIFTDPILRFLGTPEEIFDSTKAYLRINFLGILFLFGYNFIGTVLRALGDSKTPIRFVLFAVLLNTVIDPLFISYFDWGIEGAAYATLLSQGAAFLYGVIYSVWKSKVPFTIPHKPDMKELKRISKLGIPAGLQMMTVSAGVTAIMGIVASFGTQVVAGFGAAQRLDRIIMLPAFTLGAAVNSMAGQNIGSRKWGRVSDISKNGIILILTVSFTISAIIFLSAESMIRLFIDDPETIAFGESYLKTVAFFYPFLGINFVLNGVVKAAGAMVQVLILNIISFWVLRVPLTYFFSRWLGAEGIAYGIGVSFIISSIFAIAYYRFGKWRDIEIFDEIDEEVEEGVLEGKKA</sequence>
<evidence type="ECO:0000256" key="4">
    <source>
        <dbReference type="ARBA" id="ARBA00022692"/>
    </source>
</evidence>
<dbReference type="PATRIC" id="fig|157733.3.peg.1974"/>
<feature type="transmembrane region" description="Helical" evidence="7">
    <location>
        <begin position="169"/>
        <end position="188"/>
    </location>
</feature>
<keyword evidence="2" id="KW-0813">Transport</keyword>
<dbReference type="GO" id="GO:0005886">
    <property type="term" value="C:plasma membrane"/>
    <property type="evidence" value="ECO:0007669"/>
    <property type="project" value="UniProtKB-SubCell"/>
</dbReference>
<feature type="transmembrane region" description="Helical" evidence="7">
    <location>
        <begin position="281"/>
        <end position="297"/>
    </location>
</feature>
<comment type="subcellular location">
    <subcellularLocation>
        <location evidence="1">Cell membrane</location>
        <topology evidence="1">Multi-pass membrane protein</topology>
    </subcellularLocation>
</comment>
<feature type="transmembrane region" description="Helical" evidence="7">
    <location>
        <begin position="12"/>
        <end position="29"/>
    </location>
</feature>
<feature type="transmembrane region" description="Helical" evidence="7">
    <location>
        <begin position="317"/>
        <end position="335"/>
    </location>
</feature>
<dbReference type="Proteomes" id="UP000035996">
    <property type="component" value="Unassembled WGS sequence"/>
</dbReference>
<evidence type="ECO:0000256" key="7">
    <source>
        <dbReference type="SAM" id="Phobius"/>
    </source>
</evidence>
<evidence type="ECO:0000313" key="8">
    <source>
        <dbReference type="EMBL" id="KMM35893.1"/>
    </source>
</evidence>
<comment type="caution">
    <text evidence="8">The sequence shown here is derived from an EMBL/GenBank/DDBJ whole genome shotgun (WGS) entry which is preliminary data.</text>
</comment>
<evidence type="ECO:0000256" key="6">
    <source>
        <dbReference type="ARBA" id="ARBA00023136"/>
    </source>
</evidence>